<evidence type="ECO:0000313" key="1">
    <source>
        <dbReference type="EMBL" id="KZP30203.1"/>
    </source>
</evidence>
<gene>
    <name evidence="1" type="ORF">FIBSPDRAFT_884461</name>
</gene>
<accession>A0A166T599</accession>
<dbReference type="AlphaFoldDB" id="A0A166T599"/>
<protein>
    <submittedName>
        <fullName evidence="1">Uncharacterized protein</fullName>
    </submittedName>
</protein>
<dbReference type="EMBL" id="KV417495">
    <property type="protein sequence ID" value="KZP30203.1"/>
    <property type="molecule type" value="Genomic_DNA"/>
</dbReference>
<proteinExistence type="predicted"/>
<organism evidence="1">
    <name type="scientific">Athelia psychrophila</name>
    <dbReference type="NCBI Taxonomy" id="1759441"/>
    <lineage>
        <taxon>Eukaryota</taxon>
        <taxon>Fungi</taxon>
        <taxon>Dikarya</taxon>
        <taxon>Basidiomycota</taxon>
        <taxon>Agaricomycotina</taxon>
        <taxon>Agaricomycetes</taxon>
        <taxon>Agaricomycetidae</taxon>
        <taxon>Atheliales</taxon>
        <taxon>Atheliaceae</taxon>
        <taxon>Athelia</taxon>
    </lineage>
</organism>
<reference evidence="1" key="1">
    <citation type="journal article" date="2016" name="Mol. Biol. Evol.">
        <title>Comparative Genomics of Early-Diverging Mushroom-Forming Fungi Provides Insights into the Origins of Lignocellulose Decay Capabilities.</title>
        <authorList>
            <person name="Nagy L.G."/>
            <person name="Riley R."/>
            <person name="Tritt A."/>
            <person name="Adam C."/>
            <person name="Daum C."/>
            <person name="Floudas D."/>
            <person name="Sun H."/>
            <person name="Yadav J.S."/>
            <person name="Pangilinan J."/>
            <person name="Larsson K.H."/>
            <person name="Matsuura K."/>
            <person name="Barry K."/>
            <person name="Labutti K."/>
            <person name="Kuo R."/>
            <person name="Ohm R.A."/>
            <person name="Bhattacharya S.S."/>
            <person name="Shirouzu T."/>
            <person name="Yoshinaga Y."/>
            <person name="Martin F.M."/>
            <person name="Grigoriev I.V."/>
            <person name="Hibbett D.S."/>
        </authorList>
    </citation>
    <scope>NUCLEOTIDE SEQUENCE [LARGE SCALE GENOMIC DNA]</scope>
    <source>
        <strain evidence="1">CBS 109695</strain>
    </source>
</reference>
<name>A0A166T599_9AGAM</name>
<sequence length="175" mass="19544">MDEHLCWDTTIFAVWDPFEREAGTSEREKAVLAVLKSLKEKSFLVLSQHRSNSDGHTPPPNWMILNSQEYGTNELALFEGQMRVVISKNLRTANREGTMENPSAPSDSGIAVDMDKQRMAFGKESGILTQRLLASSLLNLRGFTLIEEVRTCYRAGGTIKSRILSVVNILATNTK</sequence>